<dbReference type="InterPro" id="IPR003593">
    <property type="entry name" value="AAA+_ATPase"/>
</dbReference>
<dbReference type="PROSITE" id="PS51379">
    <property type="entry name" value="4FE4S_FER_2"/>
    <property type="match status" value="1"/>
</dbReference>
<dbReference type="EMBL" id="MK072412">
    <property type="protein sequence ID" value="AYV84604.1"/>
    <property type="molecule type" value="Genomic_DNA"/>
</dbReference>
<dbReference type="NCBIfam" id="NF009945">
    <property type="entry name" value="PRK13409.1"/>
    <property type="match status" value="1"/>
</dbReference>
<dbReference type="SUPFAM" id="SSF54862">
    <property type="entry name" value="4Fe-4S ferredoxins"/>
    <property type="match status" value="1"/>
</dbReference>
<feature type="region of interest" description="Disordered" evidence="3">
    <location>
        <begin position="620"/>
        <end position="640"/>
    </location>
</feature>
<name>A0A3G5ADA7_9VIRU</name>
<dbReference type="Gene3D" id="3.40.50.300">
    <property type="entry name" value="P-loop containing nucleotide triphosphate hydrolases"/>
    <property type="match status" value="2"/>
</dbReference>
<proteinExistence type="predicted"/>
<dbReference type="SMART" id="SM00382">
    <property type="entry name" value="AAA"/>
    <property type="match status" value="2"/>
</dbReference>
<dbReference type="InterPro" id="IPR017896">
    <property type="entry name" value="4Fe4S_Fe-S-bd"/>
</dbReference>
<dbReference type="PROSITE" id="PS00211">
    <property type="entry name" value="ABC_TRANSPORTER_1"/>
    <property type="match status" value="1"/>
</dbReference>
<dbReference type="InterPro" id="IPR003439">
    <property type="entry name" value="ABC_transporter-like_ATP-bd"/>
</dbReference>
<evidence type="ECO:0000256" key="3">
    <source>
        <dbReference type="SAM" id="MobiDB-lite"/>
    </source>
</evidence>
<evidence type="ECO:0000259" key="4">
    <source>
        <dbReference type="PROSITE" id="PS50893"/>
    </source>
</evidence>
<accession>A0A3G5ADA7</accession>
<reference evidence="6" key="1">
    <citation type="submission" date="2018-10" db="EMBL/GenBank/DDBJ databases">
        <title>Hidden diversity of soil giant viruses.</title>
        <authorList>
            <person name="Schulz F."/>
            <person name="Alteio L."/>
            <person name="Goudeau D."/>
            <person name="Ryan E.M."/>
            <person name="Malmstrom R.R."/>
            <person name="Blanchard J."/>
            <person name="Woyke T."/>
        </authorList>
    </citation>
    <scope>NUCLEOTIDE SEQUENCE</scope>
    <source>
        <strain evidence="6">HYV1</strain>
    </source>
</reference>
<feature type="domain" description="ABC transporter" evidence="4">
    <location>
        <begin position="92"/>
        <end position="346"/>
    </location>
</feature>
<evidence type="ECO:0000256" key="2">
    <source>
        <dbReference type="ARBA" id="ARBA00022840"/>
    </source>
</evidence>
<dbReference type="GO" id="GO:0005524">
    <property type="term" value="F:ATP binding"/>
    <property type="evidence" value="ECO:0007669"/>
    <property type="project" value="UniProtKB-KW"/>
</dbReference>
<evidence type="ECO:0000313" key="6">
    <source>
        <dbReference type="EMBL" id="AYV84604.1"/>
    </source>
</evidence>
<organism evidence="6">
    <name type="scientific">Hyperionvirus sp</name>
    <dbReference type="NCBI Taxonomy" id="2487770"/>
    <lineage>
        <taxon>Viruses</taxon>
        <taxon>Varidnaviria</taxon>
        <taxon>Bamfordvirae</taxon>
        <taxon>Nucleocytoviricota</taxon>
        <taxon>Megaviricetes</taxon>
        <taxon>Imitervirales</taxon>
        <taxon>Mimiviridae</taxon>
        <taxon>Klosneuvirinae</taxon>
    </lineage>
</organism>
<dbReference type="PROSITE" id="PS50893">
    <property type="entry name" value="ABC_TRANSPORTER_2"/>
    <property type="match status" value="2"/>
</dbReference>
<dbReference type="Pfam" id="PF00037">
    <property type="entry name" value="Fer4"/>
    <property type="match status" value="1"/>
</dbReference>
<dbReference type="InterPro" id="IPR013283">
    <property type="entry name" value="RLI1"/>
</dbReference>
<gene>
    <name evidence="6" type="ORF">Hyperionvirus30_20</name>
</gene>
<keyword evidence="1" id="KW-0547">Nucleotide-binding</keyword>
<keyword evidence="2" id="KW-0067">ATP-binding</keyword>
<evidence type="ECO:0000256" key="1">
    <source>
        <dbReference type="ARBA" id="ARBA00022741"/>
    </source>
</evidence>
<dbReference type="PROSITE" id="PS00198">
    <property type="entry name" value="4FE4S_FER_1"/>
    <property type="match status" value="1"/>
</dbReference>
<feature type="compositionally biased region" description="Basic and acidic residues" evidence="3">
    <location>
        <begin position="621"/>
        <end position="640"/>
    </location>
</feature>
<dbReference type="InterPro" id="IPR017900">
    <property type="entry name" value="4Fe4S_Fe_S_CS"/>
</dbReference>
<dbReference type="InterPro" id="IPR017871">
    <property type="entry name" value="ABC_transporter-like_CS"/>
</dbReference>
<evidence type="ECO:0000259" key="5">
    <source>
        <dbReference type="PROSITE" id="PS51379"/>
    </source>
</evidence>
<dbReference type="InterPro" id="IPR027417">
    <property type="entry name" value="P-loop_NTPase"/>
</dbReference>
<dbReference type="PRINTS" id="PR01868">
    <property type="entry name" value="ABCEFAMILY"/>
</dbReference>
<dbReference type="InterPro" id="IPR007209">
    <property type="entry name" value="RNaseL-inhib-like_metal-bd_dom"/>
</dbReference>
<dbReference type="SUPFAM" id="SSF52540">
    <property type="entry name" value="P-loop containing nucleoside triphosphate hydrolases"/>
    <property type="match status" value="2"/>
</dbReference>
<dbReference type="Pfam" id="PF04068">
    <property type="entry name" value="Fer4_RLI"/>
    <property type="match status" value="1"/>
</dbReference>
<feature type="domain" description="ABC transporter" evidence="4">
    <location>
        <begin position="374"/>
        <end position="598"/>
    </location>
</feature>
<sequence>MSGRKGKGKEKIKVTRGIKGQRIAIVNLEKCKPNKCKKECITFCPVELQNIECITIVEDIEDIGAKRKYAKISEQTCTGCGICVKKCPFEAIKIVNVPSEVGNFISHRFGVNGFRLYRMPVMKPFQVIGLLGQNGIGKSTVMQILAGKLKPNFENFEDVLSDVEIIGKFKGSELHKYMERLYKGELKVVMKPQHIDGVVKSLKVRKLNPSVWAYLVGESEYGMDDVFFGRVVDMLGLGGLAELKMVTLSGGELQRVVCAGVILKKADVFIFDEATNFLDVRQRLRIAELIRSLSGPNIYVVVIEHDLTVLDYMSDYVCIMYGKPGAYGCVAMPYSTADAINIYFDGYIPAENMRFRGEEYSIKDLGKIESDVEADVTNVSASYDEGLIEFAGFKLEVMAGKFPASSSIVLVLAENGMGKTTFLNYLAEELGLSVSYKQQIFDITPFLGGDGEYPTVEQLFYDRIKASYVSELFISDVVRPLNITDIKTRKLNELSGGELQKILIILCLGAAADVYLIDEPSACLDIEQRVLVTKILKRFIVHNKKIAFIVEHDIMVAISLGQEVNSRVVVLERVGVDGEIRVNRVNPPMNAADGINIFLKSLNVTFRTDAKYAKHARPRINKPDSVRDREQKAEGKYYRV</sequence>
<protein>
    <submittedName>
        <fullName evidence="6">Putative ABC transporter E family member 1-like</fullName>
    </submittedName>
</protein>
<dbReference type="Pfam" id="PF00005">
    <property type="entry name" value="ABC_tran"/>
    <property type="match status" value="2"/>
</dbReference>
<feature type="domain" description="4Fe-4S ferredoxin-type" evidence="5">
    <location>
        <begin position="68"/>
        <end position="97"/>
    </location>
</feature>
<dbReference type="PANTHER" id="PTHR19248">
    <property type="entry name" value="ATP-BINDING TRANSPORT PROTEIN-RELATED"/>
    <property type="match status" value="1"/>
</dbReference>
<dbReference type="GO" id="GO:0016887">
    <property type="term" value="F:ATP hydrolysis activity"/>
    <property type="evidence" value="ECO:0007669"/>
    <property type="project" value="InterPro"/>
</dbReference>